<gene>
    <name evidence="1" type="ORF">Fmac_005648</name>
</gene>
<reference evidence="1 2" key="1">
    <citation type="submission" date="2024-08" db="EMBL/GenBank/DDBJ databases">
        <title>Insights into the chromosomal genome structure of Flemingia macrophylla.</title>
        <authorList>
            <person name="Ding Y."/>
            <person name="Zhao Y."/>
            <person name="Bi W."/>
            <person name="Wu M."/>
            <person name="Zhao G."/>
            <person name="Gong Y."/>
            <person name="Li W."/>
            <person name="Zhang P."/>
        </authorList>
    </citation>
    <scope>NUCLEOTIDE SEQUENCE [LARGE SCALE GENOMIC DNA]</scope>
    <source>
        <strain evidence="1">DYQJB</strain>
        <tissue evidence="1">Leaf</tissue>
    </source>
</reference>
<name>A0ABD1N8R7_9FABA</name>
<evidence type="ECO:0000313" key="2">
    <source>
        <dbReference type="Proteomes" id="UP001603857"/>
    </source>
</evidence>
<keyword evidence="2" id="KW-1185">Reference proteome</keyword>
<evidence type="ECO:0000313" key="1">
    <source>
        <dbReference type="EMBL" id="KAL2344363.1"/>
    </source>
</evidence>
<comment type="caution">
    <text evidence="1">The sequence shown here is derived from an EMBL/GenBank/DDBJ whole genome shotgun (WGS) entry which is preliminary data.</text>
</comment>
<dbReference type="EMBL" id="JBGMDY010000002">
    <property type="protein sequence ID" value="KAL2344363.1"/>
    <property type="molecule type" value="Genomic_DNA"/>
</dbReference>
<proteinExistence type="predicted"/>
<organism evidence="1 2">
    <name type="scientific">Flemingia macrophylla</name>
    <dbReference type="NCBI Taxonomy" id="520843"/>
    <lineage>
        <taxon>Eukaryota</taxon>
        <taxon>Viridiplantae</taxon>
        <taxon>Streptophyta</taxon>
        <taxon>Embryophyta</taxon>
        <taxon>Tracheophyta</taxon>
        <taxon>Spermatophyta</taxon>
        <taxon>Magnoliopsida</taxon>
        <taxon>eudicotyledons</taxon>
        <taxon>Gunneridae</taxon>
        <taxon>Pentapetalae</taxon>
        <taxon>rosids</taxon>
        <taxon>fabids</taxon>
        <taxon>Fabales</taxon>
        <taxon>Fabaceae</taxon>
        <taxon>Papilionoideae</taxon>
        <taxon>50 kb inversion clade</taxon>
        <taxon>NPAAA clade</taxon>
        <taxon>indigoferoid/millettioid clade</taxon>
        <taxon>Phaseoleae</taxon>
        <taxon>Flemingia</taxon>
    </lineage>
</organism>
<protein>
    <submittedName>
        <fullName evidence="1">Uncharacterized protein</fullName>
    </submittedName>
</protein>
<dbReference type="AlphaFoldDB" id="A0ABD1N8R7"/>
<sequence length="112" mass="12986">MKFRAIQFAYRKIEPSTSEEKISALRKKIYELFEEYEKVKSNESNASSSNVSLLPPQQISYTDDEQVLDTFDEYVDYLSQNASANGKSELDLYLEEGNLDPKFHEKLDVLAY</sequence>
<dbReference type="Proteomes" id="UP001603857">
    <property type="component" value="Unassembled WGS sequence"/>
</dbReference>
<accession>A0ABD1N8R7</accession>